<feature type="chain" id="PRO_5038115319" evidence="1">
    <location>
        <begin position="30"/>
        <end position="342"/>
    </location>
</feature>
<accession>A0A918DTT8</accession>
<proteinExistence type="predicted"/>
<dbReference type="EMBL" id="BMLT01000005">
    <property type="protein sequence ID" value="GGO81809.1"/>
    <property type="molecule type" value="Genomic_DNA"/>
</dbReference>
<name>A0A918DTT8_9GAMM</name>
<organism evidence="2 3">
    <name type="scientific">Marinobacterium nitratireducens</name>
    <dbReference type="NCBI Taxonomy" id="518897"/>
    <lineage>
        <taxon>Bacteria</taxon>
        <taxon>Pseudomonadati</taxon>
        <taxon>Pseudomonadota</taxon>
        <taxon>Gammaproteobacteria</taxon>
        <taxon>Oceanospirillales</taxon>
        <taxon>Oceanospirillaceae</taxon>
        <taxon>Marinobacterium</taxon>
    </lineage>
</organism>
<keyword evidence="3" id="KW-1185">Reference proteome</keyword>
<dbReference type="RefSeq" id="WP_188860619.1">
    <property type="nucleotide sequence ID" value="NZ_BMLT01000005.1"/>
</dbReference>
<gene>
    <name evidence="2" type="ORF">GCM10011348_21670</name>
</gene>
<feature type="signal peptide" evidence="1">
    <location>
        <begin position="1"/>
        <end position="29"/>
    </location>
</feature>
<dbReference type="InterPro" id="IPR011852">
    <property type="entry name" value="TRAP_TAXI"/>
</dbReference>
<dbReference type="AlphaFoldDB" id="A0A918DTT8"/>
<evidence type="ECO:0000256" key="1">
    <source>
        <dbReference type="SAM" id="SignalP"/>
    </source>
</evidence>
<dbReference type="PANTHER" id="PTHR42941:SF1">
    <property type="entry name" value="SLL1037 PROTEIN"/>
    <property type="match status" value="1"/>
</dbReference>
<comment type="caution">
    <text evidence="2">The sequence shown here is derived from an EMBL/GenBank/DDBJ whole genome shotgun (WGS) entry which is preliminary data.</text>
</comment>
<dbReference type="PANTHER" id="PTHR42941">
    <property type="entry name" value="SLL1037 PROTEIN"/>
    <property type="match status" value="1"/>
</dbReference>
<dbReference type="NCBIfam" id="TIGR02122">
    <property type="entry name" value="TRAP_TAXI"/>
    <property type="match status" value="1"/>
</dbReference>
<evidence type="ECO:0000313" key="2">
    <source>
        <dbReference type="EMBL" id="GGO81809.1"/>
    </source>
</evidence>
<protein>
    <submittedName>
        <fullName evidence="2">C4-dicarboxylate ABC transporter substrate-binding protein</fullName>
    </submittedName>
</protein>
<dbReference type="Pfam" id="PF16868">
    <property type="entry name" value="NMT1_3"/>
    <property type="match status" value="1"/>
</dbReference>
<keyword evidence="1" id="KW-0732">Signal</keyword>
<sequence>MFQQLHKKALGLAAAAAVAAFTAMPIAAAENMRLSTLGPGTSPYVVMNTFANIINEQLPEYSIEVNATGAATRHSIETAMGRSQFFMSSPNLHHLMQTEAGPYAKVKGAAKQSEKLRALFNFPMGYYHVATFADSGIESFEDFKGKRIFLGPPGGVAYQTSQLLIEAMTGYKAEEDYDVVTLGWDAASQSFQDGHIDVYFNPTLPPSPIMTQVVMTNKIRLLGVPEEQLENPKLAQLLQRPGYQLGAIPANVYGENQVTQGDVRTISVTVGIVTNASVADETIYKMTKAFWENIDERAQQTRLLSNIQLERAFEQLNIPLHPGAVQYYRERGLDIPQNLTIQ</sequence>
<dbReference type="Gene3D" id="3.40.190.10">
    <property type="entry name" value="Periplasmic binding protein-like II"/>
    <property type="match status" value="2"/>
</dbReference>
<dbReference type="Proteomes" id="UP000599578">
    <property type="component" value="Unassembled WGS sequence"/>
</dbReference>
<reference evidence="2 3" key="1">
    <citation type="journal article" date="2014" name="Int. J. Syst. Evol. Microbiol.">
        <title>Complete genome sequence of Corynebacterium casei LMG S-19264T (=DSM 44701T), isolated from a smear-ripened cheese.</title>
        <authorList>
            <consortium name="US DOE Joint Genome Institute (JGI-PGF)"/>
            <person name="Walter F."/>
            <person name="Albersmeier A."/>
            <person name="Kalinowski J."/>
            <person name="Ruckert C."/>
        </authorList>
    </citation>
    <scope>NUCLEOTIDE SEQUENCE [LARGE SCALE GENOMIC DNA]</scope>
    <source>
        <strain evidence="2 3">CGMCC 1.7286</strain>
    </source>
</reference>
<dbReference type="SUPFAM" id="SSF53850">
    <property type="entry name" value="Periplasmic binding protein-like II"/>
    <property type="match status" value="1"/>
</dbReference>
<evidence type="ECO:0000313" key="3">
    <source>
        <dbReference type="Proteomes" id="UP000599578"/>
    </source>
</evidence>